<evidence type="ECO:0000256" key="2">
    <source>
        <dbReference type="ARBA" id="ARBA00008472"/>
    </source>
</evidence>
<dbReference type="PANTHER" id="PTHR11058">
    <property type="entry name" value="NADH-UBIQUINONE OXIDOREDUCTASE CHAIN 3"/>
    <property type="match status" value="1"/>
</dbReference>
<evidence type="ECO:0000256" key="4">
    <source>
        <dbReference type="ARBA" id="ARBA00022448"/>
    </source>
</evidence>
<evidence type="ECO:0000256" key="3">
    <source>
        <dbReference type="ARBA" id="ARBA00021007"/>
    </source>
</evidence>
<gene>
    <name evidence="10" type="primary">ND3</name>
    <name evidence="10" type="ORF">TETAURmt_017</name>
</gene>
<name>A0A088DMX3_9HEMI</name>
<keyword evidence="7 9" id="KW-0472">Membrane</keyword>
<dbReference type="EMBL" id="KM000129">
    <property type="protein sequence ID" value="AIM19516.1"/>
    <property type="molecule type" value="Genomic_DNA"/>
</dbReference>
<organism evidence="10">
    <name type="scientific">Tettigades auropilosa</name>
    <dbReference type="NCBI Taxonomy" id="1498843"/>
    <lineage>
        <taxon>Eukaryota</taxon>
        <taxon>Metazoa</taxon>
        <taxon>Ecdysozoa</taxon>
        <taxon>Arthropoda</taxon>
        <taxon>Hexapoda</taxon>
        <taxon>Insecta</taxon>
        <taxon>Pterygota</taxon>
        <taxon>Neoptera</taxon>
        <taxon>Paraneoptera</taxon>
        <taxon>Hemiptera</taxon>
        <taxon>Auchenorrhyncha</taxon>
        <taxon>Cicadoidea</taxon>
        <taxon>Cicadidae</taxon>
        <taxon>Tibicininae</taxon>
        <taxon>Tettigadini</taxon>
        <taxon>Tettigades</taxon>
    </lineage>
</organism>
<feature type="transmembrane region" description="Helical" evidence="9">
    <location>
        <begin position="6"/>
        <end position="26"/>
    </location>
</feature>
<keyword evidence="4 9" id="KW-0813">Transport</keyword>
<feature type="transmembrane region" description="Helical" evidence="9">
    <location>
        <begin position="58"/>
        <end position="80"/>
    </location>
</feature>
<comment type="subcellular location">
    <subcellularLocation>
        <location evidence="1">Membrane</location>
    </subcellularLocation>
    <subcellularLocation>
        <location evidence="9">Mitochondrion membrane</location>
        <topology evidence="9">Multi-pass membrane protein</topology>
    </subcellularLocation>
</comment>
<dbReference type="InterPro" id="IPR000440">
    <property type="entry name" value="NADH_UbQ/plastoQ_OxRdtase_su3"/>
</dbReference>
<feature type="transmembrane region" description="Helical" evidence="9">
    <location>
        <begin position="86"/>
        <end position="107"/>
    </location>
</feature>
<keyword evidence="5 9" id="KW-0812">Transmembrane</keyword>
<reference evidence="10" key="1">
    <citation type="submission" date="2014-05" db="EMBL/GenBank/DDBJ databases">
        <title>Non-adaptive lineage splitting in a bacterial symbiont results in two genomes with the functionality of one.</title>
        <authorList>
            <person name="Van Leuven J.T."/>
            <person name="Meister R."/>
            <person name="Simon C."/>
            <person name="McCutcheon J.P."/>
        </authorList>
    </citation>
    <scope>NUCLEOTIDE SEQUENCE</scope>
</reference>
<evidence type="ECO:0000256" key="8">
    <source>
        <dbReference type="ARBA" id="ARBA00049551"/>
    </source>
</evidence>
<proteinExistence type="inferred from homology"/>
<keyword evidence="9" id="KW-0520">NAD</keyword>
<evidence type="ECO:0000313" key="10">
    <source>
        <dbReference type="EMBL" id="AIM19516.1"/>
    </source>
</evidence>
<dbReference type="InterPro" id="IPR038430">
    <property type="entry name" value="NDAH_ubi_oxred_su3_sf"/>
</dbReference>
<evidence type="ECO:0000256" key="1">
    <source>
        <dbReference type="ARBA" id="ARBA00004370"/>
    </source>
</evidence>
<comment type="catalytic activity">
    <reaction evidence="8 9">
        <text>a ubiquinone + NADH + 5 H(+)(in) = a ubiquinol + NAD(+) + 4 H(+)(out)</text>
        <dbReference type="Rhea" id="RHEA:29091"/>
        <dbReference type="Rhea" id="RHEA-COMP:9565"/>
        <dbReference type="Rhea" id="RHEA-COMP:9566"/>
        <dbReference type="ChEBI" id="CHEBI:15378"/>
        <dbReference type="ChEBI" id="CHEBI:16389"/>
        <dbReference type="ChEBI" id="CHEBI:17976"/>
        <dbReference type="ChEBI" id="CHEBI:57540"/>
        <dbReference type="ChEBI" id="CHEBI:57945"/>
        <dbReference type="EC" id="7.1.1.2"/>
    </reaction>
</comment>
<dbReference type="PANTHER" id="PTHR11058:SF9">
    <property type="entry name" value="NADH-UBIQUINONE OXIDOREDUCTASE CHAIN 3"/>
    <property type="match status" value="1"/>
</dbReference>
<keyword evidence="9" id="KW-0249">Electron transport</keyword>
<comment type="similarity">
    <text evidence="2 9">Belongs to the complex I subunit 3 family.</text>
</comment>
<dbReference type="Gene3D" id="1.20.58.1610">
    <property type="entry name" value="NADH:ubiquinone/plastoquinone oxidoreductase, chain 3"/>
    <property type="match status" value="1"/>
</dbReference>
<dbReference type="AlphaFoldDB" id="A0A088DMX3"/>
<geneLocation type="mitochondrion" evidence="10"/>
<keyword evidence="9 10" id="KW-0496">Mitochondrion</keyword>
<sequence>MILMVLILSITLLMMLVFIWLLLYLLSMKSFIDREKSSPFECGFDPVSSPRIPFSSHFFLIAVIFLIFDVELVVIMPLMLCLTSNNLLGMYLIMVFFLFILIIGLFHEWNNKMLDWM</sequence>
<dbReference type="GO" id="GO:0031966">
    <property type="term" value="C:mitochondrial membrane"/>
    <property type="evidence" value="ECO:0007669"/>
    <property type="project" value="UniProtKB-SubCell"/>
</dbReference>
<comment type="function">
    <text evidence="9">Core subunit of the mitochondrial membrane respiratory chain NADH dehydrogenase (Complex I) which catalyzes electron transfer from NADH through the respiratory chain, using ubiquinone as an electron acceptor. Essential for the catalytic activity of complex I.</text>
</comment>
<keyword evidence="6 9" id="KW-1133">Transmembrane helix</keyword>
<dbReference type="Pfam" id="PF00507">
    <property type="entry name" value="Oxidored_q4"/>
    <property type="match status" value="1"/>
</dbReference>
<dbReference type="GO" id="GO:0008137">
    <property type="term" value="F:NADH dehydrogenase (ubiquinone) activity"/>
    <property type="evidence" value="ECO:0007669"/>
    <property type="project" value="UniProtKB-UniRule"/>
</dbReference>
<dbReference type="EC" id="7.1.1.2" evidence="9"/>
<evidence type="ECO:0000256" key="7">
    <source>
        <dbReference type="ARBA" id="ARBA00023136"/>
    </source>
</evidence>
<keyword evidence="9" id="KW-0830">Ubiquinone</keyword>
<evidence type="ECO:0000256" key="5">
    <source>
        <dbReference type="ARBA" id="ARBA00022692"/>
    </source>
</evidence>
<evidence type="ECO:0000256" key="6">
    <source>
        <dbReference type="ARBA" id="ARBA00022989"/>
    </source>
</evidence>
<dbReference type="GO" id="GO:0030964">
    <property type="term" value="C:NADH dehydrogenase complex"/>
    <property type="evidence" value="ECO:0007669"/>
    <property type="project" value="TreeGrafter"/>
</dbReference>
<protein>
    <recommendedName>
        <fullName evidence="3 9">NADH-ubiquinone oxidoreductase chain 3</fullName>
        <ecNumber evidence="9">7.1.1.2</ecNumber>
    </recommendedName>
</protein>
<evidence type="ECO:0000256" key="9">
    <source>
        <dbReference type="RuleBase" id="RU003640"/>
    </source>
</evidence>
<keyword evidence="9" id="KW-1278">Translocase</keyword>
<accession>A0A088DMX3</accession>
<keyword evidence="9" id="KW-0679">Respiratory chain</keyword>